<proteinExistence type="predicted"/>
<dbReference type="Gene3D" id="3.90.1200.10">
    <property type="match status" value="1"/>
</dbReference>
<evidence type="ECO:0000259" key="2">
    <source>
        <dbReference type="Pfam" id="PF01636"/>
    </source>
</evidence>
<dbReference type="SUPFAM" id="SSF56112">
    <property type="entry name" value="Protein kinase-like (PK-like)"/>
    <property type="match status" value="1"/>
</dbReference>
<dbReference type="InterPro" id="IPR011009">
    <property type="entry name" value="Kinase-like_dom_sf"/>
</dbReference>
<feature type="compositionally biased region" description="Polar residues" evidence="1">
    <location>
        <begin position="267"/>
        <end position="280"/>
    </location>
</feature>
<dbReference type="EMBL" id="UINC01006460">
    <property type="protein sequence ID" value="SVA27665.1"/>
    <property type="molecule type" value="Genomic_DNA"/>
</dbReference>
<dbReference type="InterPro" id="IPR002575">
    <property type="entry name" value="Aminoglycoside_PTrfase"/>
</dbReference>
<evidence type="ECO:0000256" key="1">
    <source>
        <dbReference type="SAM" id="MobiDB-lite"/>
    </source>
</evidence>
<evidence type="ECO:0000313" key="3">
    <source>
        <dbReference type="EMBL" id="SVA27665.1"/>
    </source>
</evidence>
<accession>A0A381UHL2</accession>
<gene>
    <name evidence="3" type="ORF">METZ01_LOCUS80519</name>
</gene>
<protein>
    <recommendedName>
        <fullName evidence="2">Aminoglycoside phosphotransferase domain-containing protein</fullName>
    </recommendedName>
</protein>
<feature type="region of interest" description="Disordered" evidence="1">
    <location>
        <begin position="259"/>
        <end position="280"/>
    </location>
</feature>
<dbReference type="Pfam" id="PF01636">
    <property type="entry name" value="APH"/>
    <property type="match status" value="1"/>
</dbReference>
<dbReference type="AlphaFoldDB" id="A0A381UHL2"/>
<sequence>MRKHSASAEYNSRLISQAEKQIVFSKRIYKNIETPKVHDIEVFYFDMDYVSGQNFEEFFSTASVNDVEFVVSTLFDYFDTLISTARNVDASNKILKKIDSLKEKTSYPKYIEFLRKYVEDNRIIVPHTFCHGDLTFANIIFHKNRLFFIDFLDCYVDTFLSDLVKLKQDLHHLWAVHNQEVYSVRIHQIYQYIWDKLEVRYESFMNESFHILDAMNALRIEPYLTSDRQNVILESIVKSKELYAISCSSDGGAINPISETETEVDVVTSNDKSPNGNRGD</sequence>
<organism evidence="3">
    <name type="scientific">marine metagenome</name>
    <dbReference type="NCBI Taxonomy" id="408172"/>
    <lineage>
        <taxon>unclassified sequences</taxon>
        <taxon>metagenomes</taxon>
        <taxon>ecological metagenomes</taxon>
    </lineage>
</organism>
<name>A0A381UHL2_9ZZZZ</name>
<reference evidence="3" key="1">
    <citation type="submission" date="2018-05" db="EMBL/GenBank/DDBJ databases">
        <authorList>
            <person name="Lanie J.A."/>
            <person name="Ng W.-L."/>
            <person name="Kazmierczak K.M."/>
            <person name="Andrzejewski T.M."/>
            <person name="Davidsen T.M."/>
            <person name="Wayne K.J."/>
            <person name="Tettelin H."/>
            <person name="Glass J.I."/>
            <person name="Rusch D."/>
            <person name="Podicherti R."/>
            <person name="Tsui H.-C.T."/>
            <person name="Winkler M.E."/>
        </authorList>
    </citation>
    <scope>NUCLEOTIDE SEQUENCE</scope>
</reference>
<feature type="domain" description="Aminoglycoside phosphotransferase" evidence="2">
    <location>
        <begin position="125"/>
        <end position="171"/>
    </location>
</feature>